<reference evidence="3" key="3">
    <citation type="submission" date="2025-09" db="UniProtKB">
        <authorList>
            <consortium name="Ensembl"/>
        </authorList>
    </citation>
    <scope>IDENTIFICATION</scope>
</reference>
<accession>A0A493TI84</accession>
<name>A0A493TI84_ANAPP</name>
<protein>
    <recommendedName>
        <fullName evidence="5">Polyamine modulated factor 1 binding protein 1</fullName>
    </recommendedName>
</protein>
<feature type="compositionally biased region" description="Basic and acidic residues" evidence="2">
    <location>
        <begin position="629"/>
        <end position="638"/>
    </location>
</feature>
<evidence type="ECO:0000256" key="2">
    <source>
        <dbReference type="SAM" id="MobiDB-lite"/>
    </source>
</evidence>
<dbReference type="AlphaFoldDB" id="A0A493TI84"/>
<dbReference type="Ensembl" id="ENSAPLT00000033923.1">
    <property type="protein sequence ID" value="ENSAPLP00000025438.1"/>
    <property type="gene ID" value="ENSAPLG00000028485.1"/>
</dbReference>
<keyword evidence="4" id="KW-1185">Reference proteome</keyword>
<dbReference type="STRING" id="8840.ENSAPLP00000025438"/>
<feature type="region of interest" description="Disordered" evidence="2">
    <location>
        <begin position="212"/>
        <end position="258"/>
    </location>
</feature>
<reference evidence="3" key="2">
    <citation type="submission" date="2025-08" db="UniProtKB">
        <authorList>
            <consortium name="Ensembl"/>
        </authorList>
    </citation>
    <scope>IDENTIFICATION</scope>
</reference>
<dbReference type="PANTHER" id="PTHR18881">
    <property type="entry name" value="POLYAMINE-MODULATED FACTOR 1-BINDING PROTEIN 1-RELATED"/>
    <property type="match status" value="1"/>
</dbReference>
<reference evidence="3 4" key="1">
    <citation type="submission" date="2017-10" db="EMBL/GenBank/DDBJ databases">
        <title>A new Pekin duck reference genome.</title>
        <authorList>
            <person name="Hou Z.-C."/>
            <person name="Zhou Z.-K."/>
            <person name="Zhu F."/>
            <person name="Hou S.-S."/>
        </authorList>
    </citation>
    <scope>NUCLEOTIDE SEQUENCE [LARGE SCALE GENOMIC DNA]</scope>
</reference>
<feature type="compositionally biased region" description="Polar residues" evidence="2">
    <location>
        <begin position="640"/>
        <end position="652"/>
    </location>
</feature>
<dbReference type="GeneTree" id="ENSGT00390000012700"/>
<dbReference type="PANTHER" id="PTHR18881:SF2">
    <property type="entry name" value="POLYAMINE-MODULATED FACTOR 1-BINDING PROTEIN 1"/>
    <property type="match status" value="1"/>
</dbReference>
<feature type="region of interest" description="Disordered" evidence="2">
    <location>
        <begin position="629"/>
        <end position="666"/>
    </location>
</feature>
<dbReference type="OMA" id="RTHEQYH"/>
<feature type="compositionally biased region" description="Basic and acidic residues" evidence="2">
    <location>
        <begin position="238"/>
        <end position="252"/>
    </location>
</feature>
<feature type="region of interest" description="Disordered" evidence="2">
    <location>
        <begin position="1"/>
        <end position="88"/>
    </location>
</feature>
<dbReference type="Proteomes" id="UP000016666">
    <property type="component" value="Chromosome 12"/>
</dbReference>
<organism evidence="3 4">
    <name type="scientific">Anas platyrhynchos platyrhynchos</name>
    <name type="common">Northern mallard</name>
    <dbReference type="NCBI Taxonomy" id="8840"/>
    <lineage>
        <taxon>Eukaryota</taxon>
        <taxon>Metazoa</taxon>
        <taxon>Chordata</taxon>
        <taxon>Craniata</taxon>
        <taxon>Vertebrata</taxon>
        <taxon>Euteleostomi</taxon>
        <taxon>Archelosauria</taxon>
        <taxon>Archosauria</taxon>
        <taxon>Dinosauria</taxon>
        <taxon>Saurischia</taxon>
        <taxon>Theropoda</taxon>
        <taxon>Coelurosauria</taxon>
        <taxon>Aves</taxon>
        <taxon>Neognathae</taxon>
        <taxon>Galloanserae</taxon>
        <taxon>Anseriformes</taxon>
        <taxon>Anatidae</taxon>
        <taxon>Anatinae</taxon>
        <taxon>Anas</taxon>
    </lineage>
</organism>
<sequence length="666" mass="75148">MMTCQGRSTAEGEHGAQRLREVPAPLGQPERPWGGLPGAEAAMAELSSSTRQRQQEMERCQAQGQRQAEVPEPRQGEPQACQDTEQQELEPAHVLASLQALQLDLDFCRGRNCKRLVQLQQQECVVEQKHQDLVFLMQHYQEVIGKGQKDEAVQTEVTYAGSHDNADTSRGLPKGHAELLEQVVLEAEAKHCRQKRTTETLQCRAQDTLRAEHSAAKEAQNQQQHAEEQSCPSPGKGTQREAGRRAEDELRALQEQAASSEAELAQSRALAAWLQTELSQWQWKQQVTLEQATQHMHATARAKEKLQRSQEQLHALREQLRVQEDQSQGLQRSLAQLQEELGATRAREQQGLQQLSGAKETIQDLQQEVASSRKHEAELLQQVQDVATLQAELAQAQQKKAKQEEKIAAYKEQMQQLHLELRKLQEAQEQSKQQAHSLQQRLQELSSQAQHWQQLHQDSQQALALREEELVVYKVEMAFLKEELSKAMEQLQDRTAQHHSSRTAGVQAEPLTPENRPWPTGTAEVERTCQGMAHCRAQANAGGSCGSVVTLRTSHTLGWSNSSRPHQERELLLVNISQRAKEQMQSSEKRGQKTQQQINHAAELTGNKEHLQDTLGSLQVENKYLRVRTHEQYHKGEQMKGSNLTTGATHNSAGLPLPRTQLQDEK</sequence>
<evidence type="ECO:0008006" key="5">
    <source>
        <dbReference type="Google" id="ProtNLM"/>
    </source>
</evidence>
<evidence type="ECO:0000313" key="3">
    <source>
        <dbReference type="Ensembl" id="ENSAPLP00000025438.1"/>
    </source>
</evidence>
<feature type="compositionally biased region" description="Basic and acidic residues" evidence="2">
    <location>
        <begin position="10"/>
        <end position="21"/>
    </location>
</feature>
<dbReference type="GO" id="GO:0007283">
    <property type="term" value="P:spermatogenesis"/>
    <property type="evidence" value="ECO:0007669"/>
    <property type="project" value="TreeGrafter"/>
</dbReference>
<keyword evidence="1" id="KW-0175">Coiled coil</keyword>
<dbReference type="InterPro" id="IPR037391">
    <property type="entry name" value="PMF1-bd"/>
</dbReference>
<feature type="coiled-coil region" evidence="1">
    <location>
        <begin position="577"/>
        <end position="621"/>
    </location>
</feature>
<proteinExistence type="predicted"/>
<evidence type="ECO:0000313" key="4">
    <source>
        <dbReference type="Proteomes" id="UP000016666"/>
    </source>
</evidence>
<feature type="region of interest" description="Disordered" evidence="2">
    <location>
        <begin position="493"/>
        <end position="522"/>
    </location>
</feature>
<evidence type="ECO:0000256" key="1">
    <source>
        <dbReference type="SAM" id="Coils"/>
    </source>
</evidence>